<sequence length="73" mass="8714">MVRRRHRRHIHREHDRFQWSKTTTTGPEQRRLYKRLPISQAGEERGPTVRGQRHAEHEENTKQLPGTGSMTCD</sequence>
<protein>
    <submittedName>
        <fullName evidence="2">Uncharacterized protein</fullName>
    </submittedName>
</protein>
<name>A0A4Z2H0G6_9TELE</name>
<accession>A0A4Z2H0G6</accession>
<gene>
    <name evidence="2" type="ORF">EYF80_030725</name>
</gene>
<feature type="compositionally biased region" description="Polar residues" evidence="1">
    <location>
        <begin position="62"/>
        <end position="73"/>
    </location>
</feature>
<organism evidence="2 3">
    <name type="scientific">Liparis tanakae</name>
    <name type="common">Tanaka's snailfish</name>
    <dbReference type="NCBI Taxonomy" id="230148"/>
    <lineage>
        <taxon>Eukaryota</taxon>
        <taxon>Metazoa</taxon>
        <taxon>Chordata</taxon>
        <taxon>Craniata</taxon>
        <taxon>Vertebrata</taxon>
        <taxon>Euteleostomi</taxon>
        <taxon>Actinopterygii</taxon>
        <taxon>Neopterygii</taxon>
        <taxon>Teleostei</taxon>
        <taxon>Neoteleostei</taxon>
        <taxon>Acanthomorphata</taxon>
        <taxon>Eupercaria</taxon>
        <taxon>Perciformes</taxon>
        <taxon>Cottioidei</taxon>
        <taxon>Cottales</taxon>
        <taxon>Liparidae</taxon>
        <taxon>Liparis</taxon>
    </lineage>
</organism>
<feature type="compositionally biased region" description="Basic and acidic residues" evidence="1">
    <location>
        <begin position="42"/>
        <end position="61"/>
    </location>
</feature>
<evidence type="ECO:0000313" key="3">
    <source>
        <dbReference type="Proteomes" id="UP000314294"/>
    </source>
</evidence>
<comment type="caution">
    <text evidence="2">The sequence shown here is derived from an EMBL/GenBank/DDBJ whole genome shotgun (WGS) entry which is preliminary data.</text>
</comment>
<keyword evidence="3" id="KW-1185">Reference proteome</keyword>
<dbReference type="Proteomes" id="UP000314294">
    <property type="component" value="Unassembled WGS sequence"/>
</dbReference>
<evidence type="ECO:0000313" key="2">
    <source>
        <dbReference type="EMBL" id="TNN59091.1"/>
    </source>
</evidence>
<dbReference type="EMBL" id="SRLO01000364">
    <property type="protein sequence ID" value="TNN59091.1"/>
    <property type="molecule type" value="Genomic_DNA"/>
</dbReference>
<reference evidence="2 3" key="1">
    <citation type="submission" date="2019-03" db="EMBL/GenBank/DDBJ databases">
        <title>First draft genome of Liparis tanakae, snailfish: a comprehensive survey of snailfish specific genes.</title>
        <authorList>
            <person name="Kim W."/>
            <person name="Song I."/>
            <person name="Jeong J.-H."/>
            <person name="Kim D."/>
            <person name="Kim S."/>
            <person name="Ryu S."/>
            <person name="Song J.Y."/>
            <person name="Lee S.K."/>
        </authorList>
    </citation>
    <scope>NUCLEOTIDE SEQUENCE [LARGE SCALE GENOMIC DNA]</scope>
    <source>
        <tissue evidence="2">Muscle</tissue>
    </source>
</reference>
<dbReference type="AlphaFoldDB" id="A0A4Z2H0G6"/>
<feature type="compositionally biased region" description="Basic residues" evidence="1">
    <location>
        <begin position="1"/>
        <end position="11"/>
    </location>
</feature>
<feature type="region of interest" description="Disordered" evidence="1">
    <location>
        <begin position="1"/>
        <end position="73"/>
    </location>
</feature>
<evidence type="ECO:0000256" key="1">
    <source>
        <dbReference type="SAM" id="MobiDB-lite"/>
    </source>
</evidence>
<proteinExistence type="predicted"/>